<dbReference type="GeneID" id="17401014"/>
<dbReference type="KEGG" id="vg:17401014"/>
<dbReference type="Proteomes" id="UP000315075">
    <property type="component" value="Segment"/>
</dbReference>
<evidence type="ECO:0000313" key="1">
    <source>
        <dbReference type="EMBL" id="AGX93331.1"/>
    </source>
</evidence>
<evidence type="ECO:0000313" key="3">
    <source>
        <dbReference type="Proteomes" id="UP000120888"/>
    </source>
</evidence>
<sequence>MAERFRKLKDSVKRLRNRRNEEDDGLLLQRVVFDLQKNGIFDRKDWQSRYPQDADLFDDVAPALIEEAKKLYCSYGLIQTLNFDRQHLPEPAHEHTLQRMLEAEGYNPVVVVYALFTWLSSFSLNRSCQYLNTLYVVGEPNSAADSFVQSLLRLFRLVLTVNPCSFDVSSYAKQQELVKLLYFPTASHGVAFRDPIVNEILKGHAFDTLTPAGIVSIEEKKCIVRLYKLPHPESLPTSDSEHLILRFYEKHANRNFSLSELSKYFQRFEELRANGDAGALDSLKCENPATPCCKAWITPCDVCHSSQHV</sequence>
<evidence type="ECO:0000313" key="2">
    <source>
        <dbReference type="EMBL" id="AGX93368.1"/>
    </source>
</evidence>
<protein>
    <submittedName>
        <fullName evidence="1">ORF12</fullName>
    </submittedName>
</protein>
<reference evidence="3 4" key="1">
    <citation type="journal article" date="2014" name="J. Gen. Virol.">
        <title>Whole-genome sequences of two turkey adenovirus types reveal the existence of two unknown lineages that merit the establishment of novel species within the genus Aviadenovirus.</title>
        <authorList>
            <person name="Marek A."/>
            <person name="Ballmann M.Z."/>
            <person name="Kosiol C."/>
            <person name="Harrach B."/>
            <person name="Schlotterer C."/>
            <person name="Hess M."/>
        </authorList>
    </citation>
    <scope>NUCLEOTIDE SEQUENCE [LARGE SCALE GENOMIC DNA]</scope>
    <source>
        <strain evidence="1">1277BT</strain>
        <strain evidence="2">D1648</strain>
    </source>
</reference>
<organism evidence="1 3">
    <name type="scientific">turkey adenovirus 5</name>
    <dbReference type="NCBI Taxonomy" id="1408258"/>
    <lineage>
        <taxon>Viruses</taxon>
        <taxon>Varidnaviria</taxon>
        <taxon>Bamfordvirae</taxon>
        <taxon>Preplasmiviricota</taxon>
        <taxon>Polisuviricotina</taxon>
        <taxon>Pharingeaviricetes</taxon>
        <taxon>Rowavirales</taxon>
        <taxon>Adenoviridae</taxon>
        <taxon>Aviadenovirus</taxon>
        <taxon>Aviadenovirus gallopavoquintum</taxon>
        <taxon>Turkey aviadenovirus D</taxon>
    </lineage>
</organism>
<dbReference type="EMBL" id="KF477314">
    <property type="protein sequence ID" value="AGX93368.1"/>
    <property type="molecule type" value="Genomic_DNA"/>
</dbReference>
<accession>U5NHL6</accession>
<evidence type="ECO:0000313" key="4">
    <source>
        <dbReference type="Proteomes" id="UP000315075"/>
    </source>
</evidence>
<dbReference type="OrthoDB" id="8778at10239"/>
<dbReference type="Proteomes" id="UP000120888">
    <property type="component" value="Segment"/>
</dbReference>
<proteinExistence type="predicted"/>
<keyword evidence="3" id="KW-1185">Reference proteome</keyword>
<name>U5NHL6_9ADEN</name>
<dbReference type="EMBL" id="KF477313">
    <property type="protein sequence ID" value="AGX93331.1"/>
    <property type="molecule type" value="Genomic_DNA"/>
</dbReference>
<dbReference type="RefSeq" id="YP_008719850.1">
    <property type="nucleotide sequence ID" value="NC_022613.1"/>
</dbReference>